<dbReference type="EMBL" id="JAHSPG010000001">
    <property type="protein sequence ID" value="MBV4355861.1"/>
    <property type="molecule type" value="Genomic_DNA"/>
</dbReference>
<protein>
    <submittedName>
        <fullName evidence="1">Phosphoribosylpyrophosphate synthetase</fullName>
    </submittedName>
</protein>
<organism evidence="1 2">
    <name type="scientific">Pinibacter aurantiacus</name>
    <dbReference type="NCBI Taxonomy" id="2851599"/>
    <lineage>
        <taxon>Bacteria</taxon>
        <taxon>Pseudomonadati</taxon>
        <taxon>Bacteroidota</taxon>
        <taxon>Chitinophagia</taxon>
        <taxon>Chitinophagales</taxon>
        <taxon>Chitinophagaceae</taxon>
        <taxon>Pinibacter</taxon>
    </lineage>
</organism>
<keyword evidence="2" id="KW-1185">Reference proteome</keyword>
<gene>
    <name evidence="1" type="ORF">KTO63_01795</name>
</gene>
<proteinExistence type="predicted"/>
<name>A0A9E2W6Z8_9BACT</name>
<comment type="caution">
    <text evidence="1">The sequence shown here is derived from an EMBL/GenBank/DDBJ whole genome shotgun (WGS) entry which is preliminary data.</text>
</comment>
<evidence type="ECO:0000313" key="1">
    <source>
        <dbReference type="EMBL" id="MBV4355861.1"/>
    </source>
</evidence>
<evidence type="ECO:0000313" key="2">
    <source>
        <dbReference type="Proteomes" id="UP000812270"/>
    </source>
</evidence>
<accession>A0A9E2W6Z8</accession>
<dbReference type="AlphaFoldDB" id="A0A9E2W6Z8"/>
<dbReference type="RefSeq" id="WP_217789407.1">
    <property type="nucleotide sequence ID" value="NZ_JAHSPG010000001.1"/>
</dbReference>
<dbReference type="Proteomes" id="UP000812270">
    <property type="component" value="Unassembled WGS sequence"/>
</dbReference>
<reference evidence="1" key="1">
    <citation type="submission" date="2021-06" db="EMBL/GenBank/DDBJ databases">
        <authorList>
            <person name="Huq M.A."/>
        </authorList>
    </citation>
    <scope>NUCLEOTIDE SEQUENCE</scope>
    <source>
        <strain evidence="1">MAH-26</strain>
    </source>
</reference>
<sequence>MKNYLSLADALSDLKQRGYDIDFAAETESVCLYSGELDMRLDPDEFHVDEVYRFDCNAIQDNNSILYAISAPVSGVKGTLVDSIGTFSCNLSFVLASKVNITYINS</sequence>